<evidence type="ECO:0000313" key="10">
    <source>
        <dbReference type="EnsemblMetazoa" id="XP_028519734.1"/>
    </source>
</evidence>
<dbReference type="GO" id="GO:0004965">
    <property type="term" value="F:G protein-coupled GABA receptor activity"/>
    <property type="evidence" value="ECO:0007669"/>
    <property type="project" value="InterPro"/>
</dbReference>
<dbReference type="GO" id="GO:0007214">
    <property type="term" value="P:gamma-aminobutyric acid signaling pathway"/>
    <property type="evidence" value="ECO:0007669"/>
    <property type="project" value="TreeGrafter"/>
</dbReference>
<dbReference type="PRINTS" id="PR01177">
    <property type="entry name" value="GABAB1RECPTR"/>
</dbReference>
<name>A0A913YWW4_EXADI</name>
<sequence>MLLGAGCSSVSRTVAQAAWQWNLIQVSYGSTASYLSNTKRYKLFYRVIPPDSSRIAALISFLKLNKWNRVALVGENDMGQTIIELTQELHKHNATIITSEILTEEPSKQMENIKAKDARIIISLVNQDRTKHVFCQAYQVGIYGRRYVWIFPFWFGDQWWLKDGSHCNKHQLTPPAHGNFFFDSTGLATSDKDAFGMSALQMKETLKKDPGFTNDFALFAFDAMWAMALTLHNAAKTLAEQNKTLEMFNYRSSRITAIMKSSLQSISFQGTTVITN</sequence>
<keyword evidence="8" id="KW-0807">Transducer</keyword>
<protein>
    <recommendedName>
        <fullName evidence="9">Receptor ligand binding region domain-containing protein</fullName>
    </recommendedName>
</protein>
<evidence type="ECO:0000256" key="4">
    <source>
        <dbReference type="ARBA" id="ARBA00023040"/>
    </source>
</evidence>
<dbReference type="InterPro" id="IPR002455">
    <property type="entry name" value="GPCR3_GABA-B"/>
</dbReference>
<dbReference type="GeneID" id="110254822"/>
<dbReference type="PRINTS" id="PR01176">
    <property type="entry name" value="GABABRECEPTR"/>
</dbReference>
<evidence type="ECO:0000256" key="7">
    <source>
        <dbReference type="ARBA" id="ARBA00023180"/>
    </source>
</evidence>
<dbReference type="Pfam" id="PF01094">
    <property type="entry name" value="ANF_receptor"/>
    <property type="match status" value="1"/>
</dbReference>
<keyword evidence="11" id="KW-1185">Reference proteome</keyword>
<keyword evidence="6" id="KW-0675">Receptor</keyword>
<dbReference type="GO" id="GO:0038039">
    <property type="term" value="C:G protein-coupled receptor heterodimeric complex"/>
    <property type="evidence" value="ECO:0007669"/>
    <property type="project" value="TreeGrafter"/>
</dbReference>
<organism evidence="10 11">
    <name type="scientific">Exaiptasia diaphana</name>
    <name type="common">Tropical sea anemone</name>
    <name type="synonym">Aiptasia pulchella</name>
    <dbReference type="NCBI Taxonomy" id="2652724"/>
    <lineage>
        <taxon>Eukaryota</taxon>
        <taxon>Metazoa</taxon>
        <taxon>Cnidaria</taxon>
        <taxon>Anthozoa</taxon>
        <taxon>Hexacorallia</taxon>
        <taxon>Actiniaria</taxon>
        <taxon>Aiptasiidae</taxon>
        <taxon>Exaiptasia</taxon>
    </lineage>
</organism>
<dbReference type="OrthoDB" id="17569at2759"/>
<evidence type="ECO:0000259" key="9">
    <source>
        <dbReference type="Pfam" id="PF01094"/>
    </source>
</evidence>
<keyword evidence="7" id="KW-0325">Glycoprotein</keyword>
<dbReference type="InterPro" id="IPR028082">
    <property type="entry name" value="Peripla_BP_I"/>
</dbReference>
<proteinExistence type="predicted"/>
<evidence type="ECO:0000256" key="3">
    <source>
        <dbReference type="ARBA" id="ARBA00022989"/>
    </source>
</evidence>
<accession>A0A913YWW4</accession>
<dbReference type="SUPFAM" id="SSF53822">
    <property type="entry name" value="Periplasmic binding protein-like I"/>
    <property type="match status" value="1"/>
</dbReference>
<dbReference type="PRINTS" id="PR00248">
    <property type="entry name" value="GPCRMGR"/>
</dbReference>
<dbReference type="PANTHER" id="PTHR10519">
    <property type="entry name" value="GABA-B RECEPTOR"/>
    <property type="match status" value="1"/>
</dbReference>
<dbReference type="InterPro" id="IPR000337">
    <property type="entry name" value="GPCR_3"/>
</dbReference>
<evidence type="ECO:0000256" key="8">
    <source>
        <dbReference type="ARBA" id="ARBA00023224"/>
    </source>
</evidence>
<dbReference type="Gene3D" id="3.40.50.2300">
    <property type="match status" value="3"/>
</dbReference>
<dbReference type="CDD" id="cd06366">
    <property type="entry name" value="PBP1_GABAb_receptor"/>
    <property type="match status" value="1"/>
</dbReference>
<keyword evidence="4" id="KW-0297">G-protein coupled receptor</keyword>
<dbReference type="RefSeq" id="XP_028519734.1">
    <property type="nucleotide sequence ID" value="XM_028663933.1"/>
</dbReference>
<dbReference type="PANTHER" id="PTHR10519:SF20">
    <property type="entry name" value="G-PROTEIN COUPLED RECEPTOR 156-RELATED"/>
    <property type="match status" value="1"/>
</dbReference>
<evidence type="ECO:0000256" key="2">
    <source>
        <dbReference type="ARBA" id="ARBA00022692"/>
    </source>
</evidence>
<keyword evidence="3" id="KW-1133">Transmembrane helix</keyword>
<dbReference type="Proteomes" id="UP000887567">
    <property type="component" value="Unplaced"/>
</dbReference>
<keyword evidence="2" id="KW-0812">Transmembrane</keyword>
<feature type="domain" description="Receptor ligand binding region" evidence="9">
    <location>
        <begin position="3"/>
        <end position="272"/>
    </location>
</feature>
<evidence type="ECO:0000313" key="11">
    <source>
        <dbReference type="Proteomes" id="UP000887567"/>
    </source>
</evidence>
<comment type="subcellular location">
    <subcellularLocation>
        <location evidence="1">Membrane</location>
        <topology evidence="1">Multi-pass membrane protein</topology>
    </subcellularLocation>
</comment>
<evidence type="ECO:0000256" key="5">
    <source>
        <dbReference type="ARBA" id="ARBA00023136"/>
    </source>
</evidence>
<dbReference type="AlphaFoldDB" id="A0A913YWW4"/>
<dbReference type="EnsemblMetazoa" id="XM_028663933.1">
    <property type="protein sequence ID" value="XP_028519734.1"/>
    <property type="gene ID" value="LOC110254822"/>
</dbReference>
<evidence type="ECO:0000256" key="1">
    <source>
        <dbReference type="ARBA" id="ARBA00004141"/>
    </source>
</evidence>
<reference evidence="10" key="1">
    <citation type="submission" date="2022-11" db="UniProtKB">
        <authorList>
            <consortium name="EnsemblMetazoa"/>
        </authorList>
    </citation>
    <scope>IDENTIFICATION</scope>
</reference>
<keyword evidence="5" id="KW-0472">Membrane</keyword>
<dbReference type="InterPro" id="IPR001828">
    <property type="entry name" value="ANF_lig-bd_rcpt"/>
</dbReference>
<evidence type="ECO:0000256" key="6">
    <source>
        <dbReference type="ARBA" id="ARBA00023170"/>
    </source>
</evidence>